<dbReference type="Proteomes" id="UP000750711">
    <property type="component" value="Unassembled WGS sequence"/>
</dbReference>
<comment type="caution">
    <text evidence="1">The sequence shown here is derived from an EMBL/GenBank/DDBJ whole genome shotgun (WGS) entry which is preliminary data.</text>
</comment>
<sequence>MKQVVGGAFSGLFDEQLEDEIVEALILESRRRFDKSPSDMETAIGQSTDRIVTLLKRLIGSRVDAFLESVTSRLLDPATNLRWNFHNNNCQTFCDSLIDQDLFGGLLSPFPSSVDTPDPLYLMSFVSRPGSYSKDPVKTKFDVPSGLTEEYLLRFRYGRHDESDIVDMLQEYWHDWGGFGGHIYENQSLFPWDCTEAFGRYPATCNDCNMAKHVWAFPFDSWSIAALHLTKDRHLYPAANPENPQPLSDAEWMQNRLAVLVAQDVLLAAATAMARTPLFHKATAWLRTQADPRRDRLKLGGIHRAQPFSHAFEHGRYHHYFVAEWAHLLPHQQIAAYELLRDGRVRMPDLPTTPRGFADDGDGGGGVGCGGCSGAGCAGGCGASCGGG</sequence>
<proteinExistence type="predicted"/>
<organism evidence="1 2">
    <name type="scientific">Trichoglossum hirsutum</name>
    <dbReference type="NCBI Taxonomy" id="265104"/>
    <lineage>
        <taxon>Eukaryota</taxon>
        <taxon>Fungi</taxon>
        <taxon>Dikarya</taxon>
        <taxon>Ascomycota</taxon>
        <taxon>Pezizomycotina</taxon>
        <taxon>Geoglossomycetes</taxon>
        <taxon>Geoglossales</taxon>
        <taxon>Geoglossaceae</taxon>
        <taxon>Trichoglossum</taxon>
    </lineage>
</organism>
<keyword evidence="2" id="KW-1185">Reference proteome</keyword>
<gene>
    <name evidence="1" type="ORF">GP486_007291</name>
</gene>
<feature type="non-terminal residue" evidence="1">
    <location>
        <position position="388"/>
    </location>
</feature>
<accession>A0A9P8IG13</accession>
<dbReference type="EMBL" id="JAGHQM010001987">
    <property type="protein sequence ID" value="KAH0551493.1"/>
    <property type="molecule type" value="Genomic_DNA"/>
</dbReference>
<evidence type="ECO:0000313" key="1">
    <source>
        <dbReference type="EMBL" id="KAH0551493.1"/>
    </source>
</evidence>
<name>A0A9P8IG13_9PEZI</name>
<protein>
    <submittedName>
        <fullName evidence="1">Uncharacterized protein</fullName>
    </submittedName>
</protein>
<dbReference type="AlphaFoldDB" id="A0A9P8IG13"/>
<reference evidence="1" key="1">
    <citation type="submission" date="2021-03" db="EMBL/GenBank/DDBJ databases">
        <title>Comparative genomics and phylogenomic investigation of the class Geoglossomycetes provide insights into ecological specialization and systematics.</title>
        <authorList>
            <person name="Melie T."/>
            <person name="Pirro S."/>
            <person name="Miller A.N."/>
            <person name="Quandt A."/>
        </authorList>
    </citation>
    <scope>NUCLEOTIDE SEQUENCE</scope>
    <source>
        <strain evidence="1">CAQ_001_2017</strain>
    </source>
</reference>
<evidence type="ECO:0000313" key="2">
    <source>
        <dbReference type="Proteomes" id="UP000750711"/>
    </source>
</evidence>